<sequence>MMIKIEHLMLIGHCERNKSMILFKKHRLGVNVMIRTAALTLISVMAVLLTGCSDGKMLSDNELTDVLSEKLGNTVEIIEAPEGKSDGEYSMKCADGTEFTVKRVHLDYDYFGANRYYQYECDYLLKWVSDHPEVNALFDERGISHKDYGNGTGAVADSFEEIQTVVETACELVESSSYRIPAVSDFDGDEYKVKFDRPVIAIECLGGKNEETHWLWQEFEYQDGTEPVDHDEELQVYLAEQQYVDDYRHGDLEVSVPDELLEKYGPSQMKARLKSSEYSMIRADYTKDNINMGKTETLYYVRDGFDNKNGETLDFPYIASFAEFTGFKPVAADDNSYTLAKGEEKVIFRFSESDSYAERNGVRIELRGKLSSPSDSCYMDLTTDDLTKLFDTEFKFDYINGTAEITNTEA</sequence>
<evidence type="ECO:0000313" key="3">
    <source>
        <dbReference type="Proteomes" id="UP000182192"/>
    </source>
</evidence>
<keyword evidence="1" id="KW-1133">Transmembrane helix</keyword>
<keyword evidence="1" id="KW-0812">Transmembrane</keyword>
<evidence type="ECO:0000256" key="1">
    <source>
        <dbReference type="SAM" id="Phobius"/>
    </source>
</evidence>
<name>A0A1I1PVC7_RUMAL</name>
<accession>A0A1I1PVC7</accession>
<protein>
    <submittedName>
        <fullName evidence="2">Uncharacterized protein</fullName>
    </submittedName>
</protein>
<gene>
    <name evidence="2" type="ORF">SAMN02910406_03194</name>
</gene>
<keyword evidence="1" id="KW-0472">Membrane</keyword>
<organism evidence="2 3">
    <name type="scientific">Ruminococcus albus</name>
    <dbReference type="NCBI Taxonomy" id="1264"/>
    <lineage>
        <taxon>Bacteria</taxon>
        <taxon>Bacillati</taxon>
        <taxon>Bacillota</taxon>
        <taxon>Clostridia</taxon>
        <taxon>Eubacteriales</taxon>
        <taxon>Oscillospiraceae</taxon>
        <taxon>Ruminococcus</taxon>
    </lineage>
</organism>
<reference evidence="2 3" key="1">
    <citation type="submission" date="2016-10" db="EMBL/GenBank/DDBJ databases">
        <authorList>
            <person name="de Groot N.N."/>
        </authorList>
    </citation>
    <scope>NUCLEOTIDE SEQUENCE [LARGE SCALE GENOMIC DNA]</scope>
    <source>
        <strain evidence="2 3">AR67</strain>
    </source>
</reference>
<dbReference type="EMBL" id="FOKQ01000038">
    <property type="protein sequence ID" value="SFD13725.1"/>
    <property type="molecule type" value="Genomic_DNA"/>
</dbReference>
<feature type="transmembrane region" description="Helical" evidence="1">
    <location>
        <begin position="28"/>
        <end position="49"/>
    </location>
</feature>
<evidence type="ECO:0000313" key="2">
    <source>
        <dbReference type="EMBL" id="SFD13725.1"/>
    </source>
</evidence>
<dbReference type="AlphaFoldDB" id="A0A1I1PVC7"/>
<proteinExistence type="predicted"/>
<dbReference type="Proteomes" id="UP000182192">
    <property type="component" value="Unassembled WGS sequence"/>
</dbReference>